<evidence type="ECO:0000256" key="1">
    <source>
        <dbReference type="ARBA" id="ARBA00004127"/>
    </source>
</evidence>
<feature type="transmembrane region" description="Helical" evidence="10">
    <location>
        <begin position="79"/>
        <end position="98"/>
    </location>
</feature>
<dbReference type="SUPFAM" id="SSF56784">
    <property type="entry name" value="HAD-like"/>
    <property type="match status" value="1"/>
</dbReference>
<dbReference type="InterPro" id="IPR023299">
    <property type="entry name" value="ATPase_P-typ_cyto_dom_N"/>
</dbReference>
<dbReference type="Proteomes" id="UP000324800">
    <property type="component" value="Unassembled WGS sequence"/>
</dbReference>
<dbReference type="PANTHER" id="PTHR24093">
    <property type="entry name" value="CATION TRANSPORTING ATPASE"/>
    <property type="match status" value="1"/>
</dbReference>
<feature type="region of interest" description="Disordered" evidence="9">
    <location>
        <begin position="447"/>
        <end position="484"/>
    </location>
</feature>
<accession>A0A5J4W0E2</accession>
<feature type="region of interest" description="Disordered" evidence="9">
    <location>
        <begin position="552"/>
        <end position="663"/>
    </location>
</feature>
<dbReference type="InterPro" id="IPR008250">
    <property type="entry name" value="ATPase_P-typ_transduc_dom_A_sf"/>
</dbReference>
<evidence type="ECO:0000256" key="9">
    <source>
        <dbReference type="SAM" id="MobiDB-lite"/>
    </source>
</evidence>
<feature type="compositionally biased region" description="Polar residues" evidence="9">
    <location>
        <begin position="804"/>
        <end position="819"/>
    </location>
</feature>
<dbReference type="InterPro" id="IPR036412">
    <property type="entry name" value="HAD-like_sf"/>
</dbReference>
<feature type="transmembrane region" description="Helical" evidence="10">
    <location>
        <begin position="110"/>
        <end position="128"/>
    </location>
</feature>
<evidence type="ECO:0000256" key="7">
    <source>
        <dbReference type="ARBA" id="ARBA00022989"/>
    </source>
</evidence>
<dbReference type="InterPro" id="IPR006068">
    <property type="entry name" value="ATPase_P-typ_cation-transptr_C"/>
</dbReference>
<evidence type="ECO:0000256" key="6">
    <source>
        <dbReference type="ARBA" id="ARBA00022842"/>
    </source>
</evidence>
<dbReference type="InterPro" id="IPR059000">
    <property type="entry name" value="ATPase_P-type_domA"/>
</dbReference>
<dbReference type="InterPro" id="IPR023298">
    <property type="entry name" value="ATPase_P-typ_TM_dom_sf"/>
</dbReference>
<dbReference type="Pfam" id="PF00702">
    <property type="entry name" value="Hydrolase"/>
    <property type="match status" value="1"/>
</dbReference>
<evidence type="ECO:0000256" key="4">
    <source>
        <dbReference type="ARBA" id="ARBA00022741"/>
    </source>
</evidence>
<feature type="transmembrane region" description="Helical" evidence="10">
    <location>
        <begin position="1098"/>
        <end position="1119"/>
    </location>
</feature>
<evidence type="ECO:0000313" key="12">
    <source>
        <dbReference type="EMBL" id="KAA6388252.1"/>
    </source>
</evidence>
<dbReference type="Pfam" id="PF00689">
    <property type="entry name" value="Cation_ATPase_C"/>
    <property type="match status" value="1"/>
</dbReference>
<evidence type="ECO:0000256" key="8">
    <source>
        <dbReference type="ARBA" id="ARBA00023136"/>
    </source>
</evidence>
<dbReference type="AlphaFoldDB" id="A0A5J4W0E2"/>
<evidence type="ECO:0000256" key="5">
    <source>
        <dbReference type="ARBA" id="ARBA00022840"/>
    </source>
</evidence>
<dbReference type="PRINTS" id="PR00119">
    <property type="entry name" value="CATATPASE"/>
</dbReference>
<dbReference type="GO" id="GO:0005524">
    <property type="term" value="F:ATP binding"/>
    <property type="evidence" value="ECO:0007669"/>
    <property type="project" value="UniProtKB-KW"/>
</dbReference>
<dbReference type="SMART" id="SM00831">
    <property type="entry name" value="Cation_ATPase_N"/>
    <property type="match status" value="1"/>
</dbReference>
<sequence length="1267" mass="142840">MAWASKEELQTLMEHRDINTLNSFGGISGLLHKLKTSDEGLDKGSLLIEERQTRYGKNVMAKPETKSFLRLWFEAFKDTTLIILMVLAVISLIIALAVEHGDDLSWLDGTAILVTVLIVTLVSSINTWSQERQFEKLNERQKDRTIIVTRNGQPTQISVFDLLVGDIFQIQTGDMLPADGVCIESNNISCDEAAMTGESDLIKKSPEKMPFMLCGCKVQTGFGKMVVVAVGMDTQFGILKQAIITSTQERSLTPLQEKLDTLAKYIGYAGMAAAGFTLLLLLIFWIISGSKNTSRFKTGEFWILLVDYFIIAVTIIVMAVPEGLPLAVTIALAYSMRKMLADNNLVRILSACETMGGATTICSDKTGTLTQNKMKVTAGYLDGVMKNNIQSEIHSLILDQIDDDNTNNIKNVDQNKSPKAISTITKEQYITLLTEAIALDSSADLREEVEEEKDESEKEKEKKKKEKEKLEKQLAKQKDGKKDDQEIAPKIVVPQTRVEYLGNVTECAMLLFIKEIEGIDYRDVRKWKGVIQTYPFSSQQKRMSVIVDRKEQLRGKEREKRRLNTYNTYHLIKPLNNGNNNNNNNENNSKADNAGMFSDEEKEKEKQKQRKEKKNKQKDDLDLGGEVVDDEEDQQFHQHQLDEQKQQQQKNEDDFKRKTDSEINKDLEKKIKDVIKDGEYRMYTKGASEIVVQLCTKMHSKGKIIEIDEQKRKDVDAKITKMASSGLRTIALAYKNFSEEERSKLNDEYYKKKKVEQQEKDKEKQQKEGFDTDTEQEKDQNAPINEPVKSKKAKFLNVEGVQPLQKTVSMPPQTESPSKLSHKYKESPQKNMTKSEKPHKSKALLDPVSDKPQNNDEQNEQEEEGDNKIKRERSKTITYIETKIKQQQSDSKQIKKQKSDKTDNDEFDDLNGTDLFPADDAPESDMILIGIVGIKDPLRIEVPEAIKDCHDAHIVVRMVTGDNISTAIHIAKECGIYDPKVGIAMEGPLFRSLSEDEQLKVLPKLQVLARSSPIDKHTLVSGLQKLGHVVAVTGDGTNDAPALSKADVGFAMGITGTEVAKDAAAIIITDDNFASIVKAVMWGRNVYDSIRKFLQFQLTVNIAAIVIAVTGAIFAITPLRAVQMLWVNLIMDTLAALALATEGPTKELLKRRPYGRNDGIICPSMWRNTISAAIYQAVIIIILLFLWGGNADPKLPGTEENERKQCSLLTGDDEIFVSELMFPNGICRHYLLSPSVPVFSEQHFSFIFNTFIFMQIFNWIPSRKCYN</sequence>
<evidence type="ECO:0000259" key="11">
    <source>
        <dbReference type="SMART" id="SM00831"/>
    </source>
</evidence>
<feature type="compositionally biased region" description="Low complexity" evidence="9">
    <location>
        <begin position="576"/>
        <end position="588"/>
    </location>
</feature>
<feature type="transmembrane region" description="Helical" evidence="10">
    <location>
        <begin position="1243"/>
        <end position="1260"/>
    </location>
</feature>
<dbReference type="InterPro" id="IPR001757">
    <property type="entry name" value="P_typ_ATPase"/>
</dbReference>
<dbReference type="Pfam" id="PF00122">
    <property type="entry name" value="E1-E2_ATPase"/>
    <property type="match status" value="1"/>
</dbReference>
<dbReference type="GO" id="GO:0012505">
    <property type="term" value="C:endomembrane system"/>
    <property type="evidence" value="ECO:0007669"/>
    <property type="project" value="UniProtKB-SubCell"/>
</dbReference>
<keyword evidence="7 10" id="KW-1133">Transmembrane helix</keyword>
<feature type="transmembrane region" description="Helical" evidence="10">
    <location>
        <begin position="265"/>
        <end position="288"/>
    </location>
</feature>
<dbReference type="PANTHER" id="PTHR24093:SF369">
    <property type="entry name" value="CALCIUM-TRANSPORTING ATPASE"/>
    <property type="match status" value="1"/>
</dbReference>
<evidence type="ECO:0000256" key="2">
    <source>
        <dbReference type="ARBA" id="ARBA00022692"/>
    </source>
</evidence>
<feature type="transmembrane region" description="Helical" evidence="10">
    <location>
        <begin position="308"/>
        <end position="334"/>
    </location>
</feature>
<dbReference type="GO" id="GO:0046872">
    <property type="term" value="F:metal ion binding"/>
    <property type="evidence" value="ECO:0007669"/>
    <property type="project" value="UniProtKB-KW"/>
</dbReference>
<dbReference type="Gene3D" id="1.20.1110.10">
    <property type="entry name" value="Calcium-transporting ATPase, transmembrane domain"/>
    <property type="match status" value="2"/>
</dbReference>
<dbReference type="InterPro" id="IPR004014">
    <property type="entry name" value="ATPase_P-typ_cation-transptr_N"/>
</dbReference>
<feature type="non-terminal residue" evidence="12">
    <location>
        <position position="1267"/>
    </location>
</feature>
<protein>
    <submittedName>
        <fullName evidence="12">Putative Plasma membrane calcium-transporting ATPase 4</fullName>
    </submittedName>
</protein>
<dbReference type="PROSITE" id="PS00154">
    <property type="entry name" value="ATPASE_E1_E2"/>
    <property type="match status" value="1"/>
</dbReference>
<feature type="compositionally biased region" description="Basic and acidic residues" evidence="9">
    <location>
        <begin position="634"/>
        <end position="663"/>
    </location>
</feature>
<feature type="compositionally biased region" description="Basic and acidic residues" evidence="9">
    <location>
        <begin position="467"/>
        <end position="484"/>
    </location>
</feature>
<name>A0A5J4W0E2_9EUKA</name>
<dbReference type="Gene3D" id="3.40.1110.10">
    <property type="entry name" value="Calcium-transporting ATPase, cytoplasmic domain N"/>
    <property type="match status" value="2"/>
</dbReference>
<keyword evidence="4" id="KW-0547">Nucleotide-binding</keyword>
<dbReference type="Pfam" id="PF00690">
    <property type="entry name" value="Cation_ATPase_N"/>
    <property type="match status" value="1"/>
</dbReference>
<dbReference type="EMBL" id="SNRW01004058">
    <property type="protein sequence ID" value="KAA6388252.1"/>
    <property type="molecule type" value="Genomic_DNA"/>
</dbReference>
<feature type="region of interest" description="Disordered" evidence="9">
    <location>
        <begin position="742"/>
        <end position="908"/>
    </location>
</feature>
<dbReference type="SUPFAM" id="SSF81665">
    <property type="entry name" value="Calcium ATPase, transmembrane domain M"/>
    <property type="match status" value="1"/>
</dbReference>
<dbReference type="InterPro" id="IPR018303">
    <property type="entry name" value="ATPase_P-typ_P_site"/>
</dbReference>
<keyword evidence="2 10" id="KW-0812">Transmembrane</keyword>
<keyword evidence="5" id="KW-0067">ATP-binding</keyword>
<dbReference type="NCBIfam" id="TIGR01494">
    <property type="entry name" value="ATPase_P-type"/>
    <property type="match status" value="2"/>
</dbReference>
<dbReference type="FunFam" id="2.70.150.10:FF:000029">
    <property type="entry name" value="Calcium-transporting ATPase"/>
    <property type="match status" value="1"/>
</dbReference>
<feature type="compositionally biased region" description="Basic residues" evidence="9">
    <location>
        <begin position="607"/>
        <end position="616"/>
    </location>
</feature>
<evidence type="ECO:0000256" key="3">
    <source>
        <dbReference type="ARBA" id="ARBA00022723"/>
    </source>
</evidence>
<feature type="transmembrane region" description="Helical" evidence="10">
    <location>
        <begin position="1165"/>
        <end position="1187"/>
    </location>
</feature>
<dbReference type="SUPFAM" id="SSF81653">
    <property type="entry name" value="Calcium ATPase, transduction domain A"/>
    <property type="match status" value="1"/>
</dbReference>
<dbReference type="GO" id="GO:0005886">
    <property type="term" value="C:plasma membrane"/>
    <property type="evidence" value="ECO:0007669"/>
    <property type="project" value="TreeGrafter"/>
</dbReference>
<feature type="compositionally biased region" description="Basic and acidic residues" evidence="9">
    <location>
        <begin position="823"/>
        <end position="838"/>
    </location>
</feature>
<keyword evidence="8 10" id="KW-0472">Membrane</keyword>
<comment type="caution">
    <text evidence="12">The sequence shown here is derived from an EMBL/GenBank/DDBJ whole genome shotgun (WGS) entry which is preliminary data.</text>
</comment>
<comment type="subcellular location">
    <subcellularLocation>
        <location evidence="1">Endomembrane system</location>
        <topology evidence="1">Multi-pass membrane protein</topology>
    </subcellularLocation>
</comment>
<keyword evidence="3" id="KW-0479">Metal-binding</keyword>
<feature type="compositionally biased region" description="Basic and acidic residues" evidence="9">
    <location>
        <begin position="742"/>
        <end position="780"/>
    </location>
</feature>
<feature type="domain" description="Cation-transporting P-type ATPase N-terminal" evidence="11">
    <location>
        <begin position="23"/>
        <end position="96"/>
    </location>
</feature>
<reference evidence="12 13" key="1">
    <citation type="submission" date="2019-03" db="EMBL/GenBank/DDBJ databases">
        <title>Single cell metagenomics reveals metabolic interactions within the superorganism composed of flagellate Streblomastix strix and complex community of Bacteroidetes bacteria on its surface.</title>
        <authorList>
            <person name="Treitli S.C."/>
            <person name="Kolisko M."/>
            <person name="Husnik F."/>
            <person name="Keeling P."/>
            <person name="Hampl V."/>
        </authorList>
    </citation>
    <scope>NUCLEOTIDE SEQUENCE [LARGE SCALE GENOMIC DNA]</scope>
    <source>
        <strain evidence="12">ST1C</strain>
    </source>
</reference>
<evidence type="ECO:0000313" key="13">
    <source>
        <dbReference type="Proteomes" id="UP000324800"/>
    </source>
</evidence>
<dbReference type="GO" id="GO:0005388">
    <property type="term" value="F:P-type calcium transporter activity"/>
    <property type="evidence" value="ECO:0007669"/>
    <property type="project" value="TreeGrafter"/>
</dbReference>
<dbReference type="GO" id="GO:0016887">
    <property type="term" value="F:ATP hydrolysis activity"/>
    <property type="evidence" value="ECO:0007669"/>
    <property type="project" value="InterPro"/>
</dbReference>
<dbReference type="FunFam" id="3.40.50.1000:FF:000193">
    <property type="entry name" value="Plasma membrane calcium-transporting ATPase 2"/>
    <property type="match status" value="1"/>
</dbReference>
<evidence type="ECO:0000256" key="10">
    <source>
        <dbReference type="SAM" id="Phobius"/>
    </source>
</evidence>
<proteinExistence type="predicted"/>
<dbReference type="Pfam" id="PF13246">
    <property type="entry name" value="Cation_ATPase"/>
    <property type="match status" value="2"/>
</dbReference>
<dbReference type="Gene3D" id="2.70.150.10">
    <property type="entry name" value="Calcium-transporting ATPase, cytoplasmic transduction domain A"/>
    <property type="match status" value="1"/>
</dbReference>
<dbReference type="OrthoDB" id="3352408at2759"/>
<organism evidence="12 13">
    <name type="scientific">Streblomastix strix</name>
    <dbReference type="NCBI Taxonomy" id="222440"/>
    <lineage>
        <taxon>Eukaryota</taxon>
        <taxon>Metamonada</taxon>
        <taxon>Preaxostyla</taxon>
        <taxon>Oxymonadida</taxon>
        <taxon>Streblomastigidae</taxon>
        <taxon>Streblomastix</taxon>
    </lineage>
</organism>
<dbReference type="SUPFAM" id="SSF81660">
    <property type="entry name" value="Metal cation-transporting ATPase, ATP-binding domain N"/>
    <property type="match status" value="2"/>
</dbReference>
<gene>
    <name evidence="12" type="ORF">EZS28_016221</name>
</gene>
<feature type="compositionally biased region" description="Basic and acidic residues" evidence="9">
    <location>
        <begin position="552"/>
        <end position="562"/>
    </location>
</feature>
<keyword evidence="6" id="KW-0460">Magnesium</keyword>